<dbReference type="InterPro" id="IPR036291">
    <property type="entry name" value="NAD(P)-bd_dom_sf"/>
</dbReference>
<dbReference type="GO" id="GO:0019594">
    <property type="term" value="P:mannitol metabolic process"/>
    <property type="evidence" value="ECO:0007669"/>
    <property type="project" value="InterPro"/>
</dbReference>
<dbReference type="InterPro" id="IPR023027">
    <property type="entry name" value="Mannitol_DH_CS"/>
</dbReference>
<dbReference type="EMBL" id="PGFE01000001">
    <property type="protein sequence ID" value="PJJ77443.1"/>
    <property type="molecule type" value="Genomic_DNA"/>
</dbReference>
<proteinExistence type="inferred from homology"/>
<dbReference type="Pfam" id="PF01232">
    <property type="entry name" value="Mannitol_dh"/>
    <property type="match status" value="1"/>
</dbReference>
<dbReference type="EC" id="1.1.1.17" evidence="2"/>
<evidence type="ECO:0000313" key="10">
    <source>
        <dbReference type="Proteomes" id="UP000231693"/>
    </source>
</evidence>
<dbReference type="InterPro" id="IPR013328">
    <property type="entry name" value="6PGD_dom2"/>
</dbReference>
<evidence type="ECO:0000313" key="9">
    <source>
        <dbReference type="EMBL" id="PJJ77443.1"/>
    </source>
</evidence>
<dbReference type="RefSeq" id="WP_100421825.1">
    <property type="nucleotide sequence ID" value="NZ_BOOX01000003.1"/>
</dbReference>
<dbReference type="AlphaFoldDB" id="A0A2M9D018"/>
<evidence type="ECO:0000256" key="5">
    <source>
        <dbReference type="ARBA" id="ARBA00023027"/>
    </source>
</evidence>
<evidence type="ECO:0000259" key="7">
    <source>
        <dbReference type="Pfam" id="PF01232"/>
    </source>
</evidence>
<feature type="domain" description="Mannitol dehydrogenase C-terminal" evidence="8">
    <location>
        <begin position="302"/>
        <end position="465"/>
    </location>
</feature>
<keyword evidence="4" id="KW-0560">Oxidoreductase</keyword>
<dbReference type="InterPro" id="IPR013118">
    <property type="entry name" value="Mannitol_DH_C"/>
</dbReference>
<dbReference type="InterPro" id="IPR000669">
    <property type="entry name" value="Mannitol_DH"/>
</dbReference>
<dbReference type="PRINTS" id="PR00084">
    <property type="entry name" value="MTLDHDRGNASE"/>
</dbReference>
<dbReference type="Gene3D" id="1.10.1040.10">
    <property type="entry name" value="N-(1-d-carboxylethyl)-l-norvaline Dehydrogenase, domain 2"/>
    <property type="match status" value="1"/>
</dbReference>
<evidence type="ECO:0000256" key="4">
    <source>
        <dbReference type="ARBA" id="ARBA00023002"/>
    </source>
</evidence>
<dbReference type="PANTHER" id="PTHR43362:SF1">
    <property type="entry name" value="MANNITOL DEHYDROGENASE 2-RELATED"/>
    <property type="match status" value="1"/>
</dbReference>
<gene>
    <name evidence="9" type="ORF">CLV28_0662</name>
</gene>
<comment type="similarity">
    <text evidence="1">Belongs to the mannitol dehydrogenase family.</text>
</comment>
<feature type="domain" description="Mannitol dehydrogenase N-terminal" evidence="7">
    <location>
        <begin position="34"/>
        <end position="293"/>
    </location>
</feature>
<dbReference type="InterPro" id="IPR050988">
    <property type="entry name" value="Mannitol_DH/Oxidoreductase"/>
</dbReference>
<name>A0A2M9D018_9CELL</name>
<dbReference type="Pfam" id="PF08125">
    <property type="entry name" value="Mannitol_dh_C"/>
    <property type="match status" value="1"/>
</dbReference>
<dbReference type="InterPro" id="IPR013131">
    <property type="entry name" value="Mannitol_DH_N"/>
</dbReference>
<accession>A0A2M9D018</accession>
<dbReference type="Gene3D" id="3.40.50.720">
    <property type="entry name" value="NAD(P)-binding Rossmann-like Domain"/>
    <property type="match status" value="1"/>
</dbReference>
<dbReference type="InterPro" id="IPR008927">
    <property type="entry name" value="6-PGluconate_DH-like_C_sf"/>
</dbReference>
<dbReference type="PANTHER" id="PTHR43362">
    <property type="entry name" value="MANNITOL DEHYDROGENASE DSF1-RELATED"/>
    <property type="match status" value="1"/>
</dbReference>
<evidence type="ECO:0000256" key="6">
    <source>
        <dbReference type="ARBA" id="ARBA00048615"/>
    </source>
</evidence>
<protein>
    <recommendedName>
        <fullName evidence="3">Mannitol-1-phosphate 5-dehydrogenase</fullName>
        <ecNumber evidence="2">1.1.1.17</ecNumber>
    </recommendedName>
</protein>
<dbReference type="GO" id="GO:0008926">
    <property type="term" value="F:mannitol-1-phosphate 5-dehydrogenase activity"/>
    <property type="evidence" value="ECO:0007669"/>
    <property type="project" value="UniProtKB-EC"/>
</dbReference>
<keyword evidence="10" id="KW-1185">Reference proteome</keyword>
<organism evidence="9 10">
    <name type="scientific">Sediminihabitans luteus</name>
    <dbReference type="NCBI Taxonomy" id="1138585"/>
    <lineage>
        <taxon>Bacteria</taxon>
        <taxon>Bacillati</taxon>
        <taxon>Actinomycetota</taxon>
        <taxon>Actinomycetes</taxon>
        <taxon>Micrococcales</taxon>
        <taxon>Cellulomonadaceae</taxon>
        <taxon>Sediminihabitans</taxon>
    </lineage>
</organism>
<dbReference type="PROSITE" id="PS00974">
    <property type="entry name" value="MANNITOL_DHGENASE"/>
    <property type="match status" value="1"/>
</dbReference>
<dbReference type="Proteomes" id="UP000231693">
    <property type="component" value="Unassembled WGS sequence"/>
</dbReference>
<evidence type="ECO:0000259" key="8">
    <source>
        <dbReference type="Pfam" id="PF08125"/>
    </source>
</evidence>
<dbReference type="SUPFAM" id="SSF51735">
    <property type="entry name" value="NAD(P)-binding Rossmann-fold domains"/>
    <property type="match status" value="1"/>
</dbReference>
<comment type="caution">
    <text evidence="9">The sequence shown here is derived from an EMBL/GenBank/DDBJ whole genome shotgun (WGS) entry which is preliminary data.</text>
</comment>
<dbReference type="SUPFAM" id="SSF48179">
    <property type="entry name" value="6-phosphogluconate dehydrogenase C-terminal domain-like"/>
    <property type="match status" value="1"/>
</dbReference>
<comment type="catalytic activity">
    <reaction evidence="6">
        <text>D-mannitol 1-phosphate + NAD(+) = beta-D-fructose 6-phosphate + NADH + H(+)</text>
        <dbReference type="Rhea" id="RHEA:19661"/>
        <dbReference type="ChEBI" id="CHEBI:15378"/>
        <dbReference type="ChEBI" id="CHEBI:57540"/>
        <dbReference type="ChEBI" id="CHEBI:57634"/>
        <dbReference type="ChEBI" id="CHEBI:57945"/>
        <dbReference type="ChEBI" id="CHEBI:61381"/>
        <dbReference type="EC" id="1.1.1.17"/>
    </reaction>
</comment>
<reference evidence="9 10" key="1">
    <citation type="submission" date="2017-11" db="EMBL/GenBank/DDBJ databases">
        <title>Genomic Encyclopedia of Archaeal and Bacterial Type Strains, Phase II (KMG-II): From Individual Species to Whole Genera.</title>
        <authorList>
            <person name="Goeker M."/>
        </authorList>
    </citation>
    <scope>NUCLEOTIDE SEQUENCE [LARGE SCALE GENOMIC DNA]</scope>
    <source>
        <strain evidence="9 10">DSM 25478</strain>
    </source>
</reference>
<sequence>MTTNDRAAALPRLDRSTVLPAGVGHPDPAPTSVGIVHLGIGAFHRAHQAVCTEDAARATGDTRWGILGVTQRSRTVVDQLAPQGGRYGLLSTEHDETSLRVVGAVVDVASPGETARVLETIAAPTTHVVTLTVTEKGYTRTGDGSLDLAAVRADLDALVAEDRATPATSAVGMLVRGLAARHAAARRTSDGLPLTVLSCDNLTDNGRVLGRLVREAVDAALPGRAGDPLRAWIAASVTFPCSMVDRIVPATTPAHHELAQEIGGFRDEGLVAAETFFQWVVEDDFAGPRPAWERAGATITGDVLPYERAKLRMLNGTHSILAYAGALAGRTTIAEVVGDAAVMEHADAHLEREAPATLDGSPLDLPAYAAALRARFANPATGHTTVQVAMDGTQKIPVRWGGVLAERVAAGQVPDGATYGLAAWALFVVRATLDAAHAAELADPRADELRALVRAADGDVEAAVRSLVALPGLLPDALGEHPDVVAAVLAHAATLRAHVPLAV</sequence>
<evidence type="ECO:0000256" key="3">
    <source>
        <dbReference type="ARBA" id="ARBA00016219"/>
    </source>
</evidence>
<keyword evidence="5" id="KW-0520">NAD</keyword>
<dbReference type="OrthoDB" id="271711at2"/>
<evidence type="ECO:0000256" key="2">
    <source>
        <dbReference type="ARBA" id="ARBA00012939"/>
    </source>
</evidence>
<evidence type="ECO:0000256" key="1">
    <source>
        <dbReference type="ARBA" id="ARBA00006541"/>
    </source>
</evidence>